<sequence>MPWSGKYPEFHVRQLNALRGAAEELRDLLEHSSEKVRSCWREHPHLVIGPLVHANSKKLSRTSHMQGNLHVWFWPGFPEIFGFDQFQVKMEVDGVGKAREDGLDREESLGVHSLLHFCLGSRDSQSLFLVEKNSA</sequence>
<dbReference type="AlphaFoldDB" id="A0AAD3S0W3"/>
<comment type="caution">
    <text evidence="1">The sequence shown here is derived from an EMBL/GenBank/DDBJ whole genome shotgun (WGS) entry which is preliminary data.</text>
</comment>
<protein>
    <submittedName>
        <fullName evidence="1">Uncharacterized protein</fullName>
    </submittedName>
</protein>
<evidence type="ECO:0000313" key="2">
    <source>
        <dbReference type="Proteomes" id="UP001279734"/>
    </source>
</evidence>
<dbReference type="EMBL" id="BSYO01000003">
    <property type="protein sequence ID" value="GMH02274.1"/>
    <property type="molecule type" value="Genomic_DNA"/>
</dbReference>
<evidence type="ECO:0000313" key="1">
    <source>
        <dbReference type="EMBL" id="GMH02274.1"/>
    </source>
</evidence>
<reference evidence="1" key="1">
    <citation type="submission" date="2023-05" db="EMBL/GenBank/DDBJ databases">
        <title>Nepenthes gracilis genome sequencing.</title>
        <authorList>
            <person name="Fukushima K."/>
        </authorList>
    </citation>
    <scope>NUCLEOTIDE SEQUENCE</scope>
    <source>
        <strain evidence="1">SING2019-196</strain>
    </source>
</reference>
<dbReference type="Proteomes" id="UP001279734">
    <property type="component" value="Unassembled WGS sequence"/>
</dbReference>
<name>A0AAD3S0W3_NEPGR</name>
<keyword evidence="2" id="KW-1185">Reference proteome</keyword>
<proteinExistence type="predicted"/>
<gene>
    <name evidence="1" type="ORF">Nepgr_004113</name>
</gene>
<organism evidence="1 2">
    <name type="scientific">Nepenthes gracilis</name>
    <name type="common">Slender pitcher plant</name>
    <dbReference type="NCBI Taxonomy" id="150966"/>
    <lineage>
        <taxon>Eukaryota</taxon>
        <taxon>Viridiplantae</taxon>
        <taxon>Streptophyta</taxon>
        <taxon>Embryophyta</taxon>
        <taxon>Tracheophyta</taxon>
        <taxon>Spermatophyta</taxon>
        <taxon>Magnoliopsida</taxon>
        <taxon>eudicotyledons</taxon>
        <taxon>Gunneridae</taxon>
        <taxon>Pentapetalae</taxon>
        <taxon>Caryophyllales</taxon>
        <taxon>Nepenthaceae</taxon>
        <taxon>Nepenthes</taxon>
    </lineage>
</organism>
<accession>A0AAD3S0W3</accession>